<evidence type="ECO:0000313" key="6">
    <source>
        <dbReference type="EMBL" id="KAK1743461.1"/>
    </source>
</evidence>
<evidence type="ECO:0000313" key="7">
    <source>
        <dbReference type="Proteomes" id="UP001224775"/>
    </source>
</evidence>
<feature type="chain" id="PRO_5042201525" evidence="5">
    <location>
        <begin position="18"/>
        <end position="246"/>
    </location>
</feature>
<dbReference type="EMBL" id="JATAAI010000009">
    <property type="protein sequence ID" value="KAK1743461.1"/>
    <property type="molecule type" value="Genomic_DNA"/>
</dbReference>
<keyword evidence="5" id="KW-0732">Signal</keyword>
<dbReference type="GO" id="GO:0006457">
    <property type="term" value="P:protein folding"/>
    <property type="evidence" value="ECO:0007669"/>
    <property type="project" value="InterPro"/>
</dbReference>
<evidence type="ECO:0000256" key="5">
    <source>
        <dbReference type="SAM" id="SignalP"/>
    </source>
</evidence>
<dbReference type="GO" id="GO:0000774">
    <property type="term" value="F:adenyl-nucleotide exchange factor activity"/>
    <property type="evidence" value="ECO:0007669"/>
    <property type="project" value="InterPro"/>
</dbReference>
<dbReference type="Pfam" id="PF01025">
    <property type="entry name" value="GrpE"/>
    <property type="match status" value="1"/>
</dbReference>
<name>A0AAD8YDY0_9STRA</name>
<dbReference type="InterPro" id="IPR009012">
    <property type="entry name" value="GrpE_head"/>
</dbReference>
<comment type="caution">
    <text evidence="6">The sequence shown here is derived from an EMBL/GenBank/DDBJ whole genome shotgun (WGS) entry which is preliminary data.</text>
</comment>
<evidence type="ECO:0000256" key="3">
    <source>
        <dbReference type="RuleBase" id="RU004478"/>
    </source>
</evidence>
<gene>
    <name evidence="6" type="ORF">QTG54_006082</name>
</gene>
<dbReference type="GO" id="GO:0051087">
    <property type="term" value="F:protein-folding chaperone binding"/>
    <property type="evidence" value="ECO:0007669"/>
    <property type="project" value="InterPro"/>
</dbReference>
<feature type="compositionally biased region" description="Low complexity" evidence="4">
    <location>
        <begin position="47"/>
        <end position="63"/>
    </location>
</feature>
<proteinExistence type="inferred from homology"/>
<dbReference type="PRINTS" id="PR00773">
    <property type="entry name" value="GRPEPROTEIN"/>
</dbReference>
<dbReference type="SUPFAM" id="SSF58014">
    <property type="entry name" value="Coiled-coil domain of nucleotide exchange factor GrpE"/>
    <property type="match status" value="1"/>
</dbReference>
<comment type="similarity">
    <text evidence="1 3">Belongs to the GrpE family.</text>
</comment>
<keyword evidence="2" id="KW-0143">Chaperone</keyword>
<dbReference type="InterPro" id="IPR013805">
    <property type="entry name" value="GrpE_CC"/>
</dbReference>
<evidence type="ECO:0000256" key="1">
    <source>
        <dbReference type="ARBA" id="ARBA00009054"/>
    </source>
</evidence>
<dbReference type="Proteomes" id="UP001224775">
    <property type="component" value="Unassembled WGS sequence"/>
</dbReference>
<dbReference type="Gene3D" id="2.30.22.10">
    <property type="entry name" value="Head domain of nucleotide exchange factor GrpE"/>
    <property type="match status" value="1"/>
</dbReference>
<dbReference type="InterPro" id="IPR000740">
    <property type="entry name" value="GrpE"/>
</dbReference>
<dbReference type="Gene3D" id="3.90.20.20">
    <property type="match status" value="1"/>
</dbReference>
<keyword evidence="7" id="KW-1185">Reference proteome</keyword>
<dbReference type="PANTHER" id="PTHR21237">
    <property type="entry name" value="GRPE PROTEIN"/>
    <property type="match status" value="1"/>
</dbReference>
<evidence type="ECO:0000256" key="4">
    <source>
        <dbReference type="SAM" id="MobiDB-lite"/>
    </source>
</evidence>
<dbReference type="CDD" id="cd00446">
    <property type="entry name" value="GrpE"/>
    <property type="match status" value="1"/>
</dbReference>
<feature type="signal peptide" evidence="5">
    <location>
        <begin position="1"/>
        <end position="17"/>
    </location>
</feature>
<feature type="region of interest" description="Disordered" evidence="4">
    <location>
        <begin position="32"/>
        <end position="63"/>
    </location>
</feature>
<sequence length="246" mass="27137">MIRQIALCTFLAASIDAFVPSSNNAPLSSITFSEQQPMMRHSSPLYAEETSSNEEAAAADEQAAAADTTDILNSPAFLKRKVEVLQSDIAAIEKEIDEANTVYLAGKEEWGSKFDMINRESQAMQERLAKQGSQGKETATMEVATSILNVLDNYDRAFQAVEPATNEEVEIVDAYKHTYDLIIDALTELNVTKVETVGVEFNYELHQAMLQMPSDEHEEGLVCQEFAPGWAFGEKCIRPAMVAVAM</sequence>
<protein>
    <submittedName>
        <fullName evidence="6">Nucleotide exchange factor GrpE</fullName>
    </submittedName>
</protein>
<dbReference type="PANTHER" id="PTHR21237:SF40">
    <property type="entry name" value="CELL CYCLE AND APOPTOSIS REGULATOR PROTEIN 2"/>
    <property type="match status" value="1"/>
</dbReference>
<organism evidence="6 7">
    <name type="scientific">Skeletonema marinoi</name>
    <dbReference type="NCBI Taxonomy" id="267567"/>
    <lineage>
        <taxon>Eukaryota</taxon>
        <taxon>Sar</taxon>
        <taxon>Stramenopiles</taxon>
        <taxon>Ochrophyta</taxon>
        <taxon>Bacillariophyta</taxon>
        <taxon>Coscinodiscophyceae</taxon>
        <taxon>Thalassiosirophycidae</taxon>
        <taxon>Thalassiosirales</taxon>
        <taxon>Skeletonemataceae</taxon>
        <taxon>Skeletonema</taxon>
        <taxon>Skeletonema marinoi-dohrnii complex</taxon>
    </lineage>
</organism>
<dbReference type="GO" id="GO:0042803">
    <property type="term" value="F:protein homodimerization activity"/>
    <property type="evidence" value="ECO:0007669"/>
    <property type="project" value="InterPro"/>
</dbReference>
<dbReference type="AlphaFoldDB" id="A0AAD8YDY0"/>
<reference evidence="6" key="1">
    <citation type="submission" date="2023-06" db="EMBL/GenBank/DDBJ databases">
        <title>Survivors Of The Sea: Transcriptome response of Skeletonema marinoi to long-term dormancy.</title>
        <authorList>
            <person name="Pinder M.I.M."/>
            <person name="Kourtchenko O."/>
            <person name="Robertson E.K."/>
            <person name="Larsson T."/>
            <person name="Maumus F."/>
            <person name="Osuna-Cruz C.M."/>
            <person name="Vancaester E."/>
            <person name="Stenow R."/>
            <person name="Vandepoele K."/>
            <person name="Ploug H."/>
            <person name="Bruchert V."/>
            <person name="Godhe A."/>
            <person name="Topel M."/>
        </authorList>
    </citation>
    <scope>NUCLEOTIDE SEQUENCE</scope>
    <source>
        <strain evidence="6">R05AC</strain>
    </source>
</reference>
<dbReference type="HAMAP" id="MF_01151">
    <property type="entry name" value="GrpE"/>
    <property type="match status" value="1"/>
</dbReference>
<dbReference type="SUPFAM" id="SSF51064">
    <property type="entry name" value="Head domain of nucleotide exchange factor GrpE"/>
    <property type="match status" value="1"/>
</dbReference>
<accession>A0AAD8YDY0</accession>
<evidence type="ECO:0000256" key="2">
    <source>
        <dbReference type="ARBA" id="ARBA00023186"/>
    </source>
</evidence>
<dbReference type="GO" id="GO:0051082">
    <property type="term" value="F:unfolded protein binding"/>
    <property type="evidence" value="ECO:0007669"/>
    <property type="project" value="TreeGrafter"/>
</dbReference>